<feature type="domain" description="Alginate export" evidence="2">
    <location>
        <begin position="329"/>
        <end position="627"/>
    </location>
</feature>
<feature type="region of interest" description="Disordered" evidence="1">
    <location>
        <begin position="61"/>
        <end position="83"/>
    </location>
</feature>
<dbReference type="InterPro" id="IPR025388">
    <property type="entry name" value="Alginate_export_dom"/>
</dbReference>
<organism evidence="3">
    <name type="scientific">Oscillatoriales cyanobacterium SpSt-418</name>
    <dbReference type="NCBI Taxonomy" id="2282169"/>
    <lineage>
        <taxon>Bacteria</taxon>
        <taxon>Bacillati</taxon>
        <taxon>Cyanobacteriota</taxon>
        <taxon>Cyanophyceae</taxon>
        <taxon>Oscillatoriophycideae</taxon>
        <taxon>Oscillatoriales</taxon>
    </lineage>
</organism>
<dbReference type="InterPro" id="IPR053728">
    <property type="entry name" value="Alginate_Permeability_Chnl"/>
</dbReference>
<sequence>MKTDSAHYWDKYFGGVLLAAILSLSGGRSAQADTAIHPTIHALSADRSIQAADLAPLPIRQTESNLPPTHLSQASPTAPSASTGIPPEAIPPGAFLLNPALLNGERISNVIIYLENPTSDSDRNQQLQRQIAEAFVIQPGDSYSQLFLDKGLQRVKQIKMVETAQYGLYEVQIPGEVVVVLSVRLTTEILAPPQKTGLFVTGNWREFPNLYTSDRATVVAILKSGFSSFSSNNTWFGNASLFTAGNPLARDPAGAGTYTWFDGYLEFGVAGITQIDTVPLYVYGGVSNIVSTTLQPDLFESDNRIFSGIEDLYGGLVYGYRTDSSRFGINLSAGRQDYRISNGMLFANGAGNGGDRATILSNPRTAFDNTVIGRMRWNDIRLEGFYLDPDELPLLDTRTQYVGANLEYDNNRSLQLGLSYITVPQSDFSYFTQTDVFSREGLNVIYPRIRLTNPFGLNGLWLQAEYAYQWNNNFDMAANAAWGQIGYTIKDLPWTPTLSYRYAYFSGDDPDTTAFERFDPLLSGGNPDTWIQGANLVKLYQNSNLITHQLLLRLRPSQRFDLALQYIYLIAPERNNLGGTQALSFLDSSEIGQEITLTARYNFSRNFLLYASGSIAFPGAAIQQVVGDNPGPWYFLQLSFLINF</sequence>
<dbReference type="Gene3D" id="2.40.160.100">
    <property type="match status" value="1"/>
</dbReference>
<reference evidence="3" key="1">
    <citation type="journal article" date="2020" name="mSystems">
        <title>Genome- and Community-Level Interaction Insights into Carbon Utilization and Element Cycling Functions of Hydrothermarchaeota in Hydrothermal Sediment.</title>
        <authorList>
            <person name="Zhou Z."/>
            <person name="Liu Y."/>
            <person name="Xu W."/>
            <person name="Pan J."/>
            <person name="Luo Z.H."/>
            <person name="Li M."/>
        </authorList>
    </citation>
    <scope>NUCLEOTIDE SEQUENCE [LARGE SCALE GENOMIC DNA]</scope>
    <source>
        <strain evidence="3">SpSt-418</strain>
    </source>
</reference>
<dbReference type="Pfam" id="PF13372">
    <property type="entry name" value="Alginate_exp"/>
    <property type="match status" value="1"/>
</dbReference>
<dbReference type="EMBL" id="DSRU01000088">
    <property type="protein sequence ID" value="HFM97534.1"/>
    <property type="molecule type" value="Genomic_DNA"/>
</dbReference>
<evidence type="ECO:0000259" key="2">
    <source>
        <dbReference type="Pfam" id="PF13372"/>
    </source>
</evidence>
<dbReference type="AlphaFoldDB" id="A0A7C3PDP9"/>
<accession>A0A7C3PDP9</accession>
<dbReference type="SUPFAM" id="SSF56935">
    <property type="entry name" value="Porins"/>
    <property type="match status" value="1"/>
</dbReference>
<evidence type="ECO:0000313" key="3">
    <source>
        <dbReference type="EMBL" id="HFM97534.1"/>
    </source>
</evidence>
<gene>
    <name evidence="3" type="ORF">ENR64_07150</name>
</gene>
<evidence type="ECO:0000256" key="1">
    <source>
        <dbReference type="SAM" id="MobiDB-lite"/>
    </source>
</evidence>
<comment type="caution">
    <text evidence="3">The sequence shown here is derived from an EMBL/GenBank/DDBJ whole genome shotgun (WGS) entry which is preliminary data.</text>
</comment>
<proteinExistence type="predicted"/>
<name>A0A7C3PDP9_9CYAN</name>
<protein>
    <recommendedName>
        <fullName evidence="2">Alginate export domain-containing protein</fullName>
    </recommendedName>
</protein>
<feature type="compositionally biased region" description="Low complexity" evidence="1">
    <location>
        <begin position="74"/>
        <end position="83"/>
    </location>
</feature>
<feature type="compositionally biased region" description="Polar residues" evidence="1">
    <location>
        <begin position="61"/>
        <end position="73"/>
    </location>
</feature>